<proteinExistence type="inferred from homology"/>
<feature type="transmembrane region" description="Helical" evidence="7">
    <location>
        <begin position="70"/>
        <end position="89"/>
    </location>
</feature>
<dbReference type="Gene3D" id="1.10.3720.10">
    <property type="entry name" value="MetI-like"/>
    <property type="match status" value="1"/>
</dbReference>
<dbReference type="GeneID" id="85166398"/>
<dbReference type="STRING" id="158787.BSCA_0805"/>
<keyword evidence="5 7" id="KW-1133">Transmembrane helix</keyword>
<evidence type="ECO:0000256" key="6">
    <source>
        <dbReference type="ARBA" id="ARBA00023136"/>
    </source>
</evidence>
<evidence type="ECO:0000256" key="7">
    <source>
        <dbReference type="RuleBase" id="RU363032"/>
    </source>
</evidence>
<dbReference type="PROSITE" id="PS50928">
    <property type="entry name" value="ABC_TM1"/>
    <property type="match status" value="1"/>
</dbReference>
<dbReference type="PANTHER" id="PTHR30151:SF20">
    <property type="entry name" value="ABC TRANSPORTER PERMEASE PROTEIN HI_0355-RELATED"/>
    <property type="match status" value="1"/>
</dbReference>
<dbReference type="GO" id="GO:0005886">
    <property type="term" value="C:plasma membrane"/>
    <property type="evidence" value="ECO:0007669"/>
    <property type="project" value="UniProtKB-SubCell"/>
</dbReference>
<feature type="domain" description="ABC transmembrane type-1" evidence="8">
    <location>
        <begin position="61"/>
        <end position="245"/>
    </location>
</feature>
<evidence type="ECO:0000256" key="3">
    <source>
        <dbReference type="ARBA" id="ARBA00022475"/>
    </source>
</evidence>
<feature type="transmembrane region" description="Helical" evidence="7">
    <location>
        <begin position="125"/>
        <end position="145"/>
    </location>
</feature>
<gene>
    <name evidence="9" type="ORF">BSCA_0805</name>
</gene>
<evidence type="ECO:0000256" key="2">
    <source>
        <dbReference type="ARBA" id="ARBA00022448"/>
    </source>
</evidence>
<dbReference type="InterPro" id="IPR035906">
    <property type="entry name" value="MetI-like_sf"/>
</dbReference>
<sequence>MLSSIRMTLRKPWVGGTVGIVLLLAVWWIFTTSHENSAFPNPVKVARSVVDDGWGFYSANIGSTIGRAGWGYLIGNLVALALAAIVLVLPRLEEMVSQMGVITNCLPITAVGPLVMIIFGSRVSAIVLSAMLVFFTTLVGSLVGLKSASRTMLDVISAYGGSSWTQVWKVRLIAALPSVFSALQVAIPGAVLGAIVGEYLGGIDTGIGVALNAAQRQVQPERVWALSIITGLISLFGYGLVGLIGRCLTPWAKDGHR</sequence>
<dbReference type="eggNOG" id="COG0600">
    <property type="taxonomic scope" value="Bacteria"/>
</dbReference>
<evidence type="ECO:0000256" key="4">
    <source>
        <dbReference type="ARBA" id="ARBA00022692"/>
    </source>
</evidence>
<dbReference type="PANTHER" id="PTHR30151">
    <property type="entry name" value="ALKANE SULFONATE ABC TRANSPORTER-RELATED, MEMBRANE SUBUNIT"/>
    <property type="match status" value="1"/>
</dbReference>
<dbReference type="Pfam" id="PF00528">
    <property type="entry name" value="BPD_transp_1"/>
    <property type="match status" value="1"/>
</dbReference>
<reference evidence="9 10" key="1">
    <citation type="submission" date="2014-03" db="EMBL/GenBank/DDBJ databases">
        <title>Genomics of Bifidobacteria.</title>
        <authorList>
            <person name="Ventura M."/>
            <person name="Milani C."/>
            <person name="Lugli G.A."/>
        </authorList>
    </citation>
    <scope>NUCLEOTIDE SEQUENCE [LARGE SCALE GENOMIC DNA]</scope>
    <source>
        <strain evidence="9 10">LMG 21589</strain>
    </source>
</reference>
<name>A0A087DGV1_9BIFI</name>
<feature type="transmembrane region" description="Helical" evidence="7">
    <location>
        <begin position="101"/>
        <end position="119"/>
    </location>
</feature>
<evidence type="ECO:0000313" key="10">
    <source>
        <dbReference type="Proteomes" id="UP000029033"/>
    </source>
</evidence>
<keyword evidence="6 7" id="KW-0472">Membrane</keyword>
<evidence type="ECO:0000259" key="8">
    <source>
        <dbReference type="PROSITE" id="PS50928"/>
    </source>
</evidence>
<dbReference type="SUPFAM" id="SSF161098">
    <property type="entry name" value="MetI-like"/>
    <property type="match status" value="1"/>
</dbReference>
<dbReference type="AlphaFoldDB" id="A0A087DGV1"/>
<comment type="subcellular location">
    <subcellularLocation>
        <location evidence="1 7">Cell membrane</location>
        <topology evidence="1 7">Multi-pass membrane protein</topology>
    </subcellularLocation>
</comment>
<dbReference type="Proteomes" id="UP000029033">
    <property type="component" value="Unassembled WGS sequence"/>
</dbReference>
<protein>
    <submittedName>
        <fullName evidence="9">ABC transporter permease</fullName>
    </submittedName>
</protein>
<dbReference type="RefSeq" id="WP_046726005.1">
    <property type="nucleotide sequence ID" value="NZ_CAJPMS010000025.1"/>
</dbReference>
<dbReference type="GO" id="GO:0055085">
    <property type="term" value="P:transmembrane transport"/>
    <property type="evidence" value="ECO:0007669"/>
    <property type="project" value="InterPro"/>
</dbReference>
<evidence type="ECO:0000313" key="9">
    <source>
        <dbReference type="EMBL" id="KFI94751.1"/>
    </source>
</evidence>
<keyword evidence="3" id="KW-1003">Cell membrane</keyword>
<comment type="caution">
    <text evidence="9">The sequence shown here is derived from an EMBL/GenBank/DDBJ whole genome shotgun (WGS) entry which is preliminary data.</text>
</comment>
<comment type="similarity">
    <text evidence="7">Belongs to the binding-protein-dependent transport system permease family.</text>
</comment>
<evidence type="ECO:0000256" key="1">
    <source>
        <dbReference type="ARBA" id="ARBA00004651"/>
    </source>
</evidence>
<feature type="transmembrane region" description="Helical" evidence="7">
    <location>
        <begin position="223"/>
        <end position="248"/>
    </location>
</feature>
<evidence type="ECO:0000256" key="5">
    <source>
        <dbReference type="ARBA" id="ARBA00022989"/>
    </source>
</evidence>
<keyword evidence="10" id="KW-1185">Reference proteome</keyword>
<dbReference type="OrthoDB" id="5140822at2"/>
<organism evidence="9 10">
    <name type="scientific">Bifidobacterium scardovii</name>
    <dbReference type="NCBI Taxonomy" id="158787"/>
    <lineage>
        <taxon>Bacteria</taxon>
        <taxon>Bacillati</taxon>
        <taxon>Actinomycetota</taxon>
        <taxon>Actinomycetes</taxon>
        <taxon>Bifidobacteriales</taxon>
        <taxon>Bifidobacteriaceae</taxon>
        <taxon>Bifidobacterium</taxon>
    </lineage>
</organism>
<accession>A0A087DGV1</accession>
<dbReference type="EMBL" id="JGZO01000006">
    <property type="protein sequence ID" value="KFI94751.1"/>
    <property type="molecule type" value="Genomic_DNA"/>
</dbReference>
<keyword evidence="4 7" id="KW-0812">Transmembrane</keyword>
<feature type="transmembrane region" description="Helical" evidence="7">
    <location>
        <begin position="12"/>
        <end position="30"/>
    </location>
</feature>
<keyword evidence="2 7" id="KW-0813">Transport</keyword>
<dbReference type="InterPro" id="IPR000515">
    <property type="entry name" value="MetI-like"/>
</dbReference>